<organism evidence="6 8">
    <name type="scientific">Chryseobacterium indoltheticum</name>
    <dbReference type="NCBI Taxonomy" id="254"/>
    <lineage>
        <taxon>Bacteria</taxon>
        <taxon>Pseudomonadati</taxon>
        <taxon>Bacteroidota</taxon>
        <taxon>Flavobacteriia</taxon>
        <taxon>Flavobacteriales</taxon>
        <taxon>Weeksellaceae</taxon>
        <taxon>Chryseobacterium group</taxon>
        <taxon>Chryseobacterium</taxon>
    </lineage>
</organism>
<dbReference type="SUPFAM" id="SSF49785">
    <property type="entry name" value="Galactose-binding domain-like"/>
    <property type="match status" value="1"/>
</dbReference>
<dbReference type="InterPro" id="IPR011628">
    <property type="entry name" value="Cleaved_adhesin"/>
</dbReference>
<dbReference type="InterPro" id="IPR013783">
    <property type="entry name" value="Ig-like_fold"/>
</dbReference>
<feature type="domain" description="Secretion system C-terminal sorting" evidence="4">
    <location>
        <begin position="465"/>
        <end position="530"/>
    </location>
</feature>
<evidence type="ECO:0000256" key="2">
    <source>
        <dbReference type="SAM" id="SignalP"/>
    </source>
</evidence>
<dbReference type="InterPro" id="IPR036116">
    <property type="entry name" value="FN3_sf"/>
</dbReference>
<dbReference type="AlphaFoldDB" id="A0A381FGU3"/>
<reference evidence="5 7" key="1">
    <citation type="submission" date="2017-01" db="EMBL/GenBank/DDBJ databases">
        <authorList>
            <person name="Varghese N."/>
            <person name="Submissions S."/>
        </authorList>
    </citation>
    <scope>NUCLEOTIDE SEQUENCE [LARGE SCALE GENOMIC DNA]</scope>
    <source>
        <strain evidence="5 7">ATCC 27950</strain>
    </source>
</reference>
<evidence type="ECO:0000313" key="5">
    <source>
        <dbReference type="EMBL" id="SIQ10964.1"/>
    </source>
</evidence>
<dbReference type="InterPro" id="IPR008979">
    <property type="entry name" value="Galactose-bd-like_sf"/>
</dbReference>
<evidence type="ECO:0000313" key="7">
    <source>
        <dbReference type="Proteomes" id="UP000185725"/>
    </source>
</evidence>
<dbReference type="Gene3D" id="2.60.120.200">
    <property type="match status" value="2"/>
</dbReference>
<dbReference type="KEGG" id="cil:EG358_13065"/>
<evidence type="ECO:0000259" key="4">
    <source>
        <dbReference type="Pfam" id="PF18962"/>
    </source>
</evidence>
<dbReference type="Pfam" id="PF18962">
    <property type="entry name" value="Por_Secre_tail"/>
    <property type="match status" value="1"/>
</dbReference>
<dbReference type="EMBL" id="FTMF01000002">
    <property type="protein sequence ID" value="SIQ10964.1"/>
    <property type="molecule type" value="Genomic_DNA"/>
</dbReference>
<dbReference type="InterPro" id="IPR003961">
    <property type="entry name" value="FN3_dom"/>
</dbReference>
<dbReference type="EMBL" id="UFVS01000001">
    <property type="protein sequence ID" value="SUX45703.1"/>
    <property type="molecule type" value="Genomic_DNA"/>
</dbReference>
<feature type="chain" id="PRO_5016723140" evidence="2">
    <location>
        <begin position="39"/>
        <end position="532"/>
    </location>
</feature>
<dbReference type="Pfam" id="PF07675">
    <property type="entry name" value="Cleaved_Adhesin"/>
    <property type="match status" value="1"/>
</dbReference>
<sequence>MLYFFIIFNVNKKTHIMRKILSSLFLTASALAFGQVFSAGFEANNGPLTNWTLYNVDGLTPNTNVNFVNAAWIPSEEEFGNNIALSTSWYTPPGTSNDWMVSPAIALPAGTNTLYWHAISFDPTYKESYKVYISATGNTVASFNTPILTVNGEEATWQNKSIDLSSYAGQTIYIAFQNFSNDAFLGAIDNVHIINGVSPQPGRVMTTSNITPTSGRINWTAATGVTGYDYSKGVVGHTPAVSGSVTGTTTSFVDISSGLSANTMYEYYVRSKNNTVNGAWIGPYKLFTAQTLGAGTPYSYGFDNATAGFYQNDGWTGAWATDATAGNPQAGTQMVFSNNSTMAVTNRWLFSKPYSLSTGNAYTMTFYLRNFGGTNPQSIKLTVGNEATTTAQSTTLWSSTTVANTAWTQYTATFTPTTSGTYYFGFNHFSPIQAGTAVSLGLDTFNISGVLGTSDTEVKRKEISIYPNPANDFVSIKSDSKINNVELFDASGRKVSTNLSDNKVDVRNLPAGTYLINIETKDGVSTEKFIKK</sequence>
<reference evidence="6 8" key="2">
    <citation type="submission" date="2018-06" db="EMBL/GenBank/DDBJ databases">
        <authorList>
            <consortium name="Pathogen Informatics"/>
            <person name="Doyle S."/>
        </authorList>
    </citation>
    <scope>NUCLEOTIDE SEQUENCE [LARGE SCALE GENOMIC DNA]</scope>
    <source>
        <strain evidence="6 8">NCTC13560</strain>
    </source>
</reference>
<dbReference type="SUPFAM" id="SSF49265">
    <property type="entry name" value="Fibronectin type III"/>
    <property type="match status" value="1"/>
</dbReference>
<gene>
    <name evidence="6" type="primary">hagA</name>
    <name evidence="6" type="ORF">NCTC13560_03259</name>
    <name evidence="5" type="ORF">SAMN05421682_102393</name>
</gene>
<protein>
    <submittedName>
        <fullName evidence="6">Hemagglutinin A</fullName>
    </submittedName>
    <submittedName>
        <fullName evidence="5">Por secretion system C-terminal sorting domain-containing protein</fullName>
    </submittedName>
</protein>
<keyword evidence="1 2" id="KW-0732">Signal</keyword>
<dbReference type="NCBIfam" id="TIGR04183">
    <property type="entry name" value="Por_Secre_tail"/>
    <property type="match status" value="1"/>
</dbReference>
<evidence type="ECO:0000313" key="6">
    <source>
        <dbReference type="EMBL" id="SUX45703.1"/>
    </source>
</evidence>
<feature type="signal peptide" evidence="2">
    <location>
        <begin position="1"/>
        <end position="38"/>
    </location>
</feature>
<dbReference type="Proteomes" id="UP000185725">
    <property type="component" value="Unassembled WGS sequence"/>
</dbReference>
<evidence type="ECO:0000259" key="3">
    <source>
        <dbReference type="Pfam" id="PF07675"/>
    </source>
</evidence>
<keyword evidence="7" id="KW-1185">Reference proteome</keyword>
<dbReference type="CDD" id="cd00063">
    <property type="entry name" value="FN3"/>
    <property type="match status" value="1"/>
</dbReference>
<evidence type="ECO:0000313" key="8">
    <source>
        <dbReference type="Proteomes" id="UP000255231"/>
    </source>
</evidence>
<dbReference type="InterPro" id="IPR026444">
    <property type="entry name" value="Secre_tail"/>
</dbReference>
<dbReference type="NCBIfam" id="NF038128">
    <property type="entry name" value="choice_anch_J"/>
    <property type="match status" value="2"/>
</dbReference>
<proteinExistence type="predicted"/>
<accession>A0A381FGU3</accession>
<evidence type="ECO:0000256" key="1">
    <source>
        <dbReference type="ARBA" id="ARBA00022729"/>
    </source>
</evidence>
<dbReference type="Gene3D" id="2.60.40.10">
    <property type="entry name" value="Immunoglobulins"/>
    <property type="match status" value="1"/>
</dbReference>
<name>A0A381FGU3_9FLAO</name>
<dbReference type="Proteomes" id="UP000255231">
    <property type="component" value="Unassembled WGS sequence"/>
</dbReference>
<feature type="domain" description="Cleaved adhesin" evidence="3">
    <location>
        <begin position="75"/>
        <end position="192"/>
    </location>
</feature>